<evidence type="ECO:0000256" key="1">
    <source>
        <dbReference type="SAM" id="MobiDB-lite"/>
    </source>
</evidence>
<reference evidence="2 3" key="1">
    <citation type="journal article" date="2024" name="Nat. Commun.">
        <title>Phylogenomics reveals the evolutionary origins of lichenization in chlorophyte algae.</title>
        <authorList>
            <person name="Puginier C."/>
            <person name="Libourel C."/>
            <person name="Otte J."/>
            <person name="Skaloud P."/>
            <person name="Haon M."/>
            <person name="Grisel S."/>
            <person name="Petersen M."/>
            <person name="Berrin J.G."/>
            <person name="Delaux P.M."/>
            <person name="Dal Grande F."/>
            <person name="Keller J."/>
        </authorList>
    </citation>
    <scope>NUCLEOTIDE SEQUENCE [LARGE SCALE GENOMIC DNA]</scope>
    <source>
        <strain evidence="2 3">SAG 216-7</strain>
    </source>
</reference>
<evidence type="ECO:0000313" key="3">
    <source>
        <dbReference type="Proteomes" id="UP001491310"/>
    </source>
</evidence>
<feature type="region of interest" description="Disordered" evidence="1">
    <location>
        <begin position="1"/>
        <end position="20"/>
    </location>
</feature>
<feature type="compositionally biased region" description="Polar residues" evidence="1">
    <location>
        <begin position="1"/>
        <end position="10"/>
    </location>
</feature>
<organism evidence="2 3">
    <name type="scientific">Coccomyxa subellipsoidea</name>
    <dbReference type="NCBI Taxonomy" id="248742"/>
    <lineage>
        <taxon>Eukaryota</taxon>
        <taxon>Viridiplantae</taxon>
        <taxon>Chlorophyta</taxon>
        <taxon>core chlorophytes</taxon>
        <taxon>Trebouxiophyceae</taxon>
        <taxon>Trebouxiophyceae incertae sedis</taxon>
        <taxon>Coccomyxaceae</taxon>
        <taxon>Coccomyxa</taxon>
    </lineage>
</organism>
<sequence length="100" mass="10742">MITAINNQSELGRPGVHVDPARDMRGGPMCIFVTLTNENANPPRQCTARLLVAMYSGAFIDFLISPEMAKVLHLPKEGESSVGDGHRQDGVGKAKTDVHG</sequence>
<protein>
    <submittedName>
        <fullName evidence="2">Uncharacterized protein</fullName>
    </submittedName>
</protein>
<gene>
    <name evidence="2" type="ORF">WJX75_002987</name>
</gene>
<feature type="region of interest" description="Disordered" evidence="1">
    <location>
        <begin position="77"/>
        <end position="100"/>
    </location>
</feature>
<evidence type="ECO:0000313" key="2">
    <source>
        <dbReference type="EMBL" id="KAK9914961.1"/>
    </source>
</evidence>
<dbReference type="Proteomes" id="UP001491310">
    <property type="component" value="Unassembled WGS sequence"/>
</dbReference>
<proteinExistence type="predicted"/>
<keyword evidence="3" id="KW-1185">Reference proteome</keyword>
<accession>A0ABR2YTE5</accession>
<dbReference type="EMBL" id="JALJOT010000005">
    <property type="protein sequence ID" value="KAK9914961.1"/>
    <property type="molecule type" value="Genomic_DNA"/>
</dbReference>
<name>A0ABR2YTE5_9CHLO</name>
<comment type="caution">
    <text evidence="2">The sequence shown here is derived from an EMBL/GenBank/DDBJ whole genome shotgun (WGS) entry which is preliminary data.</text>
</comment>